<sequence length="187" mass="21270">MSLKLILRLHEHRRWANQRLLESVQMLSESQCMQEFAIGQGTIWQSMLHLYAAEYIWLEALLGDENPLLPGDLEGEIPGNQKAEGAIQSVSELKQKWEALEQRWINYLEQLTEAALNEFIQKRSNSSGKGRVYQTRRSDVLLHVCTHAHYTAAQVVNMLRHAGATCLPDLMLITLARTQMGTLSGQD</sequence>
<evidence type="ECO:0000256" key="1">
    <source>
        <dbReference type="ARBA" id="ARBA00008635"/>
    </source>
</evidence>
<dbReference type="OrthoDB" id="9811413at2"/>
<evidence type="ECO:0000313" key="5">
    <source>
        <dbReference type="EMBL" id="QDT41469.1"/>
    </source>
</evidence>
<proteinExistence type="inferred from homology"/>
<evidence type="ECO:0000313" key="6">
    <source>
        <dbReference type="Proteomes" id="UP000317171"/>
    </source>
</evidence>
<feature type="domain" description="DinB-like" evidence="4">
    <location>
        <begin position="15"/>
        <end position="149"/>
    </location>
</feature>
<keyword evidence="2 3" id="KW-0479">Metal-binding</keyword>
<name>A0A517RC54_9PLAN</name>
<evidence type="ECO:0000259" key="4">
    <source>
        <dbReference type="Pfam" id="PF12867"/>
    </source>
</evidence>
<feature type="binding site" evidence="3">
    <location>
        <position position="147"/>
    </location>
    <ligand>
        <name>a divalent metal cation</name>
        <dbReference type="ChEBI" id="CHEBI:60240"/>
    </ligand>
</feature>
<keyword evidence="6" id="KW-1185">Reference proteome</keyword>
<dbReference type="GO" id="GO:0046872">
    <property type="term" value="F:metal ion binding"/>
    <property type="evidence" value="ECO:0007669"/>
    <property type="project" value="UniProtKB-KW"/>
</dbReference>
<dbReference type="Proteomes" id="UP000317171">
    <property type="component" value="Chromosome"/>
</dbReference>
<evidence type="ECO:0000256" key="2">
    <source>
        <dbReference type="ARBA" id="ARBA00022723"/>
    </source>
</evidence>
<dbReference type="PANTHER" id="PTHR37302">
    <property type="entry name" value="SLR1116 PROTEIN"/>
    <property type="match status" value="1"/>
</dbReference>
<dbReference type="Pfam" id="PF12867">
    <property type="entry name" value="DinB_2"/>
    <property type="match status" value="1"/>
</dbReference>
<dbReference type="AlphaFoldDB" id="A0A517RC54"/>
<reference evidence="5 6" key="1">
    <citation type="submission" date="2019-02" db="EMBL/GenBank/DDBJ databases">
        <title>Deep-cultivation of Planctomycetes and their phenomic and genomic characterization uncovers novel biology.</title>
        <authorList>
            <person name="Wiegand S."/>
            <person name="Jogler M."/>
            <person name="Boedeker C."/>
            <person name="Pinto D."/>
            <person name="Vollmers J."/>
            <person name="Rivas-Marin E."/>
            <person name="Kohn T."/>
            <person name="Peeters S.H."/>
            <person name="Heuer A."/>
            <person name="Rast P."/>
            <person name="Oberbeckmann S."/>
            <person name="Bunk B."/>
            <person name="Jeske O."/>
            <person name="Meyerdierks A."/>
            <person name="Storesund J.E."/>
            <person name="Kallscheuer N."/>
            <person name="Luecker S."/>
            <person name="Lage O.M."/>
            <person name="Pohl T."/>
            <person name="Merkel B.J."/>
            <person name="Hornburger P."/>
            <person name="Mueller R.-W."/>
            <person name="Bruemmer F."/>
            <person name="Labrenz M."/>
            <person name="Spormann A.M."/>
            <person name="Op den Camp H."/>
            <person name="Overmann J."/>
            <person name="Amann R."/>
            <person name="Jetten M.S.M."/>
            <person name="Mascher T."/>
            <person name="Medema M.H."/>
            <person name="Devos D.P."/>
            <person name="Kaster A.-K."/>
            <person name="Ovreas L."/>
            <person name="Rohde M."/>
            <person name="Galperin M.Y."/>
            <person name="Jogler C."/>
        </authorList>
    </citation>
    <scope>NUCLEOTIDE SEQUENCE [LARGE SCALE GENOMIC DNA]</scope>
    <source>
        <strain evidence="5 6">Pan241w</strain>
    </source>
</reference>
<protein>
    <submittedName>
        <fullName evidence="5">DinB family protein</fullName>
    </submittedName>
</protein>
<dbReference type="InterPro" id="IPR007837">
    <property type="entry name" value="DinB"/>
</dbReference>
<organism evidence="5 6">
    <name type="scientific">Gimesia alba</name>
    <dbReference type="NCBI Taxonomy" id="2527973"/>
    <lineage>
        <taxon>Bacteria</taxon>
        <taxon>Pseudomonadati</taxon>
        <taxon>Planctomycetota</taxon>
        <taxon>Planctomycetia</taxon>
        <taxon>Planctomycetales</taxon>
        <taxon>Planctomycetaceae</taxon>
        <taxon>Gimesia</taxon>
    </lineage>
</organism>
<dbReference type="SUPFAM" id="SSF109854">
    <property type="entry name" value="DinB/YfiT-like putative metalloenzymes"/>
    <property type="match status" value="1"/>
</dbReference>
<dbReference type="KEGG" id="gaz:Pan241w_15310"/>
<accession>A0A517RC54</accession>
<dbReference type="RefSeq" id="WP_145213091.1">
    <property type="nucleotide sequence ID" value="NZ_CP036269.1"/>
</dbReference>
<comment type="similarity">
    <text evidence="1">Belongs to the DinB family.</text>
</comment>
<gene>
    <name evidence="5" type="ORF">Pan241w_15310</name>
</gene>
<dbReference type="EMBL" id="CP036269">
    <property type="protein sequence ID" value="QDT41469.1"/>
    <property type="molecule type" value="Genomic_DNA"/>
</dbReference>
<feature type="binding site" evidence="3">
    <location>
        <position position="49"/>
    </location>
    <ligand>
        <name>a divalent metal cation</name>
        <dbReference type="ChEBI" id="CHEBI:60240"/>
    </ligand>
</feature>
<evidence type="ECO:0000256" key="3">
    <source>
        <dbReference type="PIRSR" id="PIRSR607837-1"/>
    </source>
</evidence>
<dbReference type="PANTHER" id="PTHR37302:SF1">
    <property type="entry name" value="PROTEIN DINB"/>
    <property type="match status" value="1"/>
</dbReference>
<dbReference type="InterPro" id="IPR024775">
    <property type="entry name" value="DinB-like"/>
</dbReference>
<dbReference type="InterPro" id="IPR034660">
    <property type="entry name" value="DinB/YfiT-like"/>
</dbReference>
<dbReference type="Gene3D" id="1.20.120.450">
    <property type="entry name" value="dinb family like domain"/>
    <property type="match status" value="1"/>
</dbReference>